<name>A0A6P4FVP2_DRORH</name>
<feature type="coiled-coil region" evidence="1">
    <location>
        <begin position="235"/>
        <end position="262"/>
    </location>
</feature>
<dbReference type="GO" id="GO:0044179">
    <property type="term" value="P:hemolysis in another organism"/>
    <property type="evidence" value="ECO:0007669"/>
    <property type="project" value="InterPro"/>
</dbReference>
<feature type="signal peptide" evidence="2">
    <location>
        <begin position="1"/>
        <end position="21"/>
    </location>
</feature>
<evidence type="ECO:0000313" key="3">
    <source>
        <dbReference type="EnsemblMetazoa" id="XP_016989261.1"/>
    </source>
</evidence>
<dbReference type="Proteomes" id="UP001652680">
    <property type="component" value="Unassembled WGS sequence"/>
</dbReference>
<reference evidence="3" key="3">
    <citation type="submission" date="2025-05" db="UniProtKB">
        <authorList>
            <consortium name="EnsemblMetazoa"/>
        </authorList>
    </citation>
    <scope>IDENTIFICATION</scope>
</reference>
<dbReference type="InterPro" id="IPR027018">
    <property type="entry name" value="Hemolysin_E"/>
</dbReference>
<dbReference type="EnsemblMetazoa" id="XM_017133772.2">
    <property type="protein sequence ID" value="XP_016989261.1"/>
    <property type="gene ID" value="LOC108051623"/>
</dbReference>
<evidence type="ECO:0000313" key="4">
    <source>
        <dbReference type="Proteomes" id="UP001652680"/>
    </source>
</evidence>
<dbReference type="GeneID" id="108051623"/>
<evidence type="ECO:0000313" key="5">
    <source>
        <dbReference type="RefSeq" id="XP_016989261.1"/>
    </source>
</evidence>
<keyword evidence="1" id="KW-0175">Coiled coil</keyword>
<accession>A0A6P4FVP2</accession>
<reference evidence="5" key="2">
    <citation type="submission" date="2025-04" db="UniProtKB">
        <authorList>
            <consortium name="RefSeq"/>
        </authorList>
    </citation>
    <scope>IDENTIFICATION</scope>
</reference>
<protein>
    <submittedName>
        <fullName evidence="5">Uncharacterized protein LOC108051623 isoform X1</fullName>
    </submittedName>
</protein>
<proteinExistence type="predicted"/>
<evidence type="ECO:0000256" key="2">
    <source>
        <dbReference type="SAM" id="SignalP"/>
    </source>
</evidence>
<keyword evidence="4" id="KW-1185">Reference proteome</keyword>
<evidence type="ECO:0000256" key="1">
    <source>
        <dbReference type="SAM" id="Coils"/>
    </source>
</evidence>
<dbReference type="Pfam" id="PF06109">
    <property type="entry name" value="HlyE"/>
    <property type="match status" value="1"/>
</dbReference>
<dbReference type="RefSeq" id="XP_016989261.1">
    <property type="nucleotide sequence ID" value="XM_017133772.1"/>
</dbReference>
<gene>
    <name evidence="5" type="primary">LOC108051623</name>
    <name evidence="3" type="synonym">108051623</name>
</gene>
<dbReference type="Gene3D" id="1.20.1170.10">
    <property type="match status" value="1"/>
</dbReference>
<dbReference type="SUPFAM" id="SSF58100">
    <property type="entry name" value="Bacterial hemolysins"/>
    <property type="match status" value="1"/>
</dbReference>
<keyword evidence="2" id="KW-0732">Signal</keyword>
<reference evidence="4" key="1">
    <citation type="journal article" date="2021" name="Elife">
        <title>Highly contiguous assemblies of 101 drosophilid genomes.</title>
        <authorList>
            <person name="Kim B.Y."/>
            <person name="Wang J.R."/>
            <person name="Miller D.E."/>
            <person name="Barmina O."/>
            <person name="Delaney E."/>
            <person name="Thompson A."/>
            <person name="Comeault A.A."/>
            <person name="Peede D."/>
            <person name="D'Agostino E.R."/>
            <person name="Pelaez J."/>
            <person name="Aguilar J.M."/>
            <person name="Haji D."/>
            <person name="Matsunaga T."/>
            <person name="Armstrong E.E."/>
            <person name="Zych M."/>
            <person name="Ogawa Y."/>
            <person name="Stamenkovic-Radak M."/>
            <person name="Jelic M."/>
            <person name="Veselinovic M.S."/>
            <person name="Tanaskovic M."/>
            <person name="Eric P."/>
            <person name="Gao J.J."/>
            <person name="Katoh T.K."/>
            <person name="Toda M.J."/>
            <person name="Watabe H."/>
            <person name="Watada M."/>
            <person name="Davis J.S."/>
            <person name="Moyle L.C."/>
            <person name="Manoli G."/>
            <person name="Bertolini E."/>
            <person name="Kostal V."/>
            <person name="Hawley R.S."/>
            <person name="Takahashi A."/>
            <person name="Jones C.D."/>
            <person name="Price D.K."/>
            <person name="Whiteman N."/>
            <person name="Kopp A."/>
            <person name="Matute D.R."/>
            <person name="Petrov D.A."/>
        </authorList>
    </citation>
    <scope>NUCLEOTIDE SEQUENCE [LARGE SCALE GENOMIC DNA]</scope>
</reference>
<dbReference type="OrthoDB" id="7870836at2759"/>
<organism evidence="5">
    <name type="scientific">Drosophila rhopaloa</name>
    <name type="common">Fruit fly</name>
    <dbReference type="NCBI Taxonomy" id="1041015"/>
    <lineage>
        <taxon>Eukaryota</taxon>
        <taxon>Metazoa</taxon>
        <taxon>Ecdysozoa</taxon>
        <taxon>Arthropoda</taxon>
        <taxon>Hexapoda</taxon>
        <taxon>Insecta</taxon>
        <taxon>Pterygota</taxon>
        <taxon>Neoptera</taxon>
        <taxon>Endopterygota</taxon>
        <taxon>Diptera</taxon>
        <taxon>Brachycera</taxon>
        <taxon>Muscomorpha</taxon>
        <taxon>Ephydroidea</taxon>
        <taxon>Drosophilidae</taxon>
        <taxon>Drosophila</taxon>
        <taxon>Sophophora</taxon>
    </lineage>
</organism>
<sequence length="318" mass="36680">MKQFTFLCVILLLYSLESVTASSISYNEQLLMTVTNKLLEIYDEQLDERVQWNDLNEAVESIQELFKGYQGKAKDNMKELLDENKQSHDEYLLAVHPLFQWCVEAKHYFPYTVIVIQRPNLSDSVRSSIRDRTKYELLRGVNCSQDSISHIKRAIQHMSKLGLLLNVTEIQFNEDFRSNGFYDIERSKLVNKISSLKAKSSWIAALGSAVGQALGFVTDPIPTLEQKLIIIDEFYIKLRDALARAKQECRKVDEALKTELKEIIELANDIQTPQPDDMMIPEFSSLFVYTLTKLSCKSYVTYGKPLPRSYQLHQPTMT</sequence>
<feature type="chain" id="PRO_5027871793" evidence="2">
    <location>
        <begin position="22"/>
        <end position="318"/>
    </location>
</feature>
<dbReference type="AlphaFoldDB" id="A0A6P4FVP2"/>